<reference evidence="4 5" key="1">
    <citation type="submission" date="2024-09" db="EMBL/GenBank/DDBJ databases">
        <authorList>
            <person name="Sun Q."/>
            <person name="Mori K."/>
        </authorList>
    </citation>
    <scope>NUCLEOTIDE SEQUENCE [LARGE SCALE GENOMIC DNA]</scope>
    <source>
        <strain evidence="4 5">CECT 8064</strain>
    </source>
</reference>
<evidence type="ECO:0000256" key="2">
    <source>
        <dbReference type="SAM" id="Phobius"/>
    </source>
</evidence>
<keyword evidence="5" id="KW-1185">Reference proteome</keyword>
<dbReference type="InterPro" id="IPR017592">
    <property type="entry name" value="Pilus_assmbl_Flp-typ_CpaB"/>
</dbReference>
<dbReference type="NCBIfam" id="TIGR03177">
    <property type="entry name" value="pilus_cpaB"/>
    <property type="match status" value="1"/>
</dbReference>
<gene>
    <name evidence="4" type="primary">cpaB</name>
    <name evidence="4" type="ORF">ACFFUV_10190</name>
</gene>
<accession>A0ABV5HM74</accession>
<dbReference type="EMBL" id="JBHMEP010000002">
    <property type="protein sequence ID" value="MFB9135331.1"/>
    <property type="molecule type" value="Genomic_DNA"/>
</dbReference>
<evidence type="ECO:0000313" key="5">
    <source>
        <dbReference type="Proteomes" id="UP001589645"/>
    </source>
</evidence>
<feature type="compositionally biased region" description="Low complexity" evidence="1">
    <location>
        <begin position="279"/>
        <end position="292"/>
    </location>
</feature>
<dbReference type="InterPro" id="IPR031571">
    <property type="entry name" value="RcpC_dom"/>
</dbReference>
<feature type="region of interest" description="Disordered" evidence="1">
    <location>
        <begin position="272"/>
        <end position="293"/>
    </location>
</feature>
<feature type="transmembrane region" description="Helical" evidence="2">
    <location>
        <begin position="12"/>
        <end position="31"/>
    </location>
</feature>
<comment type="caution">
    <text evidence="4">The sequence shown here is derived from an EMBL/GenBank/DDBJ whole genome shotgun (WGS) entry which is preliminary data.</text>
</comment>
<keyword evidence="2" id="KW-0812">Transmembrane</keyword>
<dbReference type="Proteomes" id="UP001589645">
    <property type="component" value="Unassembled WGS sequence"/>
</dbReference>
<dbReference type="Pfam" id="PF16976">
    <property type="entry name" value="RcpC"/>
    <property type="match status" value="1"/>
</dbReference>
<keyword evidence="2" id="KW-1133">Transmembrane helix</keyword>
<evidence type="ECO:0000259" key="3">
    <source>
        <dbReference type="Pfam" id="PF16976"/>
    </source>
</evidence>
<evidence type="ECO:0000256" key="1">
    <source>
        <dbReference type="SAM" id="MobiDB-lite"/>
    </source>
</evidence>
<protein>
    <submittedName>
        <fullName evidence="4">Flp pilus assembly protein CpaB</fullName>
    </submittedName>
</protein>
<proteinExistence type="predicted"/>
<keyword evidence="2" id="KW-0472">Membrane</keyword>
<sequence>MLSKFLKQPKWLRILSASLLIAAFGFAWLGYSEHTHPTVKLEADSPTIKYDIWQFTQSVAKGTLITQELLIPVQVNELDANIIVDPQQAIGKRVNKSVPYGTKLTTTLLATERPIIDELPPNHRAVAIKANEVLSVGGYLQAGDHVDIMYLLKPNRESGSTTTARRLASNVPILAIGGQLTSTDEDDIDRENAAKSIVLCVHESLASTILLAEMTGELRLAAVGTKDLLNDSPNTLFADTRAMSSEFLVRDKLSSHSNLLVTDYTVNLKRFGPAKKTKPSQTKKSQPKSIKTAPANYIEIIQGGTRSMVKTQK</sequence>
<feature type="domain" description="Flp pilus assembly protein RcpC/CpaB" evidence="3">
    <location>
        <begin position="118"/>
        <end position="221"/>
    </location>
</feature>
<organism evidence="4 5">
    <name type="scientific">Vibrio olivae</name>
    <dbReference type="NCBI Taxonomy" id="1243002"/>
    <lineage>
        <taxon>Bacteria</taxon>
        <taxon>Pseudomonadati</taxon>
        <taxon>Pseudomonadota</taxon>
        <taxon>Gammaproteobacteria</taxon>
        <taxon>Vibrionales</taxon>
        <taxon>Vibrionaceae</taxon>
        <taxon>Vibrio</taxon>
    </lineage>
</organism>
<evidence type="ECO:0000313" key="4">
    <source>
        <dbReference type="EMBL" id="MFB9135331.1"/>
    </source>
</evidence>
<name>A0ABV5HM74_9VIBR</name>
<dbReference type="RefSeq" id="WP_390192084.1">
    <property type="nucleotide sequence ID" value="NZ_JBHMEP010000002.1"/>
</dbReference>